<sequence>MLKFRVTVQHTPPERDPAPDINIWKKQKSSLLLTCPAVRLVQEAGAIDSDVTHLDLSNVSLRQQLAHCHESWQEAQGITHHAEQLWCFDSNLSRHRGRYIDANKVDILVQKDIIRSAGVKWDAELSCQAARFLFASPPECMNLKALSFQQRDKHSGRAARAEYTDSWQHGSAT</sequence>
<comment type="caution">
    <text evidence="1">The sequence shown here is derived from an EMBL/GenBank/DDBJ whole genome shotgun (WGS) entry which is preliminary data.</text>
</comment>
<evidence type="ECO:0000313" key="1">
    <source>
        <dbReference type="EMBL" id="TNN87454.1"/>
    </source>
</evidence>
<reference evidence="1 2" key="1">
    <citation type="submission" date="2019-03" db="EMBL/GenBank/DDBJ databases">
        <title>First draft genome of Liparis tanakae, snailfish: a comprehensive survey of snailfish specific genes.</title>
        <authorList>
            <person name="Kim W."/>
            <person name="Song I."/>
            <person name="Jeong J.-H."/>
            <person name="Kim D."/>
            <person name="Kim S."/>
            <person name="Ryu S."/>
            <person name="Song J.Y."/>
            <person name="Lee S.K."/>
        </authorList>
    </citation>
    <scope>NUCLEOTIDE SEQUENCE [LARGE SCALE GENOMIC DNA]</scope>
    <source>
        <tissue evidence="1">Muscle</tissue>
    </source>
</reference>
<keyword evidence="2" id="KW-1185">Reference proteome</keyword>
<gene>
    <name evidence="1" type="ORF">EYF80_002171</name>
</gene>
<dbReference type="Proteomes" id="UP000314294">
    <property type="component" value="Unassembled WGS sequence"/>
</dbReference>
<organism evidence="1 2">
    <name type="scientific">Liparis tanakae</name>
    <name type="common">Tanaka's snailfish</name>
    <dbReference type="NCBI Taxonomy" id="230148"/>
    <lineage>
        <taxon>Eukaryota</taxon>
        <taxon>Metazoa</taxon>
        <taxon>Chordata</taxon>
        <taxon>Craniata</taxon>
        <taxon>Vertebrata</taxon>
        <taxon>Euteleostomi</taxon>
        <taxon>Actinopterygii</taxon>
        <taxon>Neopterygii</taxon>
        <taxon>Teleostei</taxon>
        <taxon>Neoteleostei</taxon>
        <taxon>Acanthomorphata</taxon>
        <taxon>Eupercaria</taxon>
        <taxon>Perciformes</taxon>
        <taxon>Cottioidei</taxon>
        <taxon>Cottales</taxon>
        <taxon>Liparidae</taxon>
        <taxon>Liparis</taxon>
    </lineage>
</organism>
<protein>
    <submittedName>
        <fullName evidence="1">Uncharacterized protein</fullName>
    </submittedName>
</protein>
<proteinExistence type="predicted"/>
<name>A0A4Z2JCA1_9TELE</name>
<dbReference type="EMBL" id="SRLO01000010">
    <property type="protein sequence ID" value="TNN87454.1"/>
    <property type="molecule type" value="Genomic_DNA"/>
</dbReference>
<dbReference type="AlphaFoldDB" id="A0A4Z2JCA1"/>
<accession>A0A4Z2JCA1</accession>
<evidence type="ECO:0000313" key="2">
    <source>
        <dbReference type="Proteomes" id="UP000314294"/>
    </source>
</evidence>